<feature type="transmembrane region" description="Helical" evidence="9">
    <location>
        <begin position="115"/>
        <end position="131"/>
    </location>
</feature>
<organism evidence="12 13">
    <name type="scientific">Bartonella ancashensis</name>
    <dbReference type="NCBI Taxonomy" id="1318743"/>
    <lineage>
        <taxon>Bacteria</taxon>
        <taxon>Pseudomonadati</taxon>
        <taxon>Pseudomonadota</taxon>
        <taxon>Alphaproteobacteria</taxon>
        <taxon>Hyphomicrobiales</taxon>
        <taxon>Bartonellaceae</taxon>
        <taxon>Bartonella</taxon>
    </lineage>
</organism>
<comment type="subcellular location">
    <subcellularLocation>
        <location evidence="1">Endomembrane system</location>
        <topology evidence="1">Multi-pass membrane protein</topology>
    </subcellularLocation>
    <subcellularLocation>
        <location evidence="8">Membrane</location>
        <topology evidence="8">Multi-pass membrane protein</topology>
    </subcellularLocation>
</comment>
<feature type="transmembrane region" description="Helical" evidence="9">
    <location>
        <begin position="275"/>
        <end position="296"/>
    </location>
</feature>
<evidence type="ECO:0000313" key="12">
    <source>
        <dbReference type="EMBL" id="ALE03809.1"/>
    </source>
</evidence>
<dbReference type="GO" id="GO:0016020">
    <property type="term" value="C:membrane"/>
    <property type="evidence" value="ECO:0007669"/>
    <property type="project" value="UniProtKB-SubCell"/>
</dbReference>
<feature type="transmembrane region" description="Helical" evidence="9">
    <location>
        <begin position="454"/>
        <end position="474"/>
    </location>
</feature>
<dbReference type="InterPro" id="IPR010227">
    <property type="entry name" value="NADH_Q_OxRdtase_chainM/4"/>
</dbReference>
<dbReference type="Pfam" id="PF00361">
    <property type="entry name" value="Proton_antipo_M"/>
    <property type="match status" value="1"/>
</dbReference>
<evidence type="ECO:0000256" key="5">
    <source>
        <dbReference type="ARBA" id="ARBA00022989"/>
    </source>
</evidence>
<feature type="transmembrane region" description="Helical" evidence="9">
    <location>
        <begin position="211"/>
        <end position="233"/>
    </location>
</feature>
<dbReference type="GO" id="GO:0003954">
    <property type="term" value="F:NADH dehydrogenase activity"/>
    <property type="evidence" value="ECO:0007669"/>
    <property type="project" value="TreeGrafter"/>
</dbReference>
<dbReference type="AlphaFoldDB" id="A0A0M4LTA9"/>
<keyword evidence="3 8" id="KW-0812">Transmembrane</keyword>
<feature type="domain" description="NADH:ubiquinone oxidoreductase chain 4 N-terminal" evidence="11">
    <location>
        <begin position="29"/>
        <end position="128"/>
    </location>
</feature>
<keyword evidence="6" id="KW-0520">NAD</keyword>
<feature type="transmembrane region" description="Helical" evidence="9">
    <location>
        <begin position="38"/>
        <end position="57"/>
    </location>
</feature>
<accession>A0A0M4LTA9</accession>
<evidence type="ECO:0000256" key="3">
    <source>
        <dbReference type="ARBA" id="ARBA00022692"/>
    </source>
</evidence>
<evidence type="ECO:0000256" key="6">
    <source>
        <dbReference type="ARBA" id="ARBA00023027"/>
    </source>
</evidence>
<feature type="transmembrane region" description="Helical" evidence="9">
    <location>
        <begin position="303"/>
        <end position="322"/>
    </location>
</feature>
<protein>
    <submittedName>
        <fullName evidence="12">NADH-ubiquinone oxidoreductase chain M</fullName>
        <ecNumber evidence="12">1.6.5.3</ecNumber>
    </submittedName>
</protein>
<dbReference type="NCBIfam" id="NF004501">
    <property type="entry name" value="PRK05846.1-5"/>
    <property type="match status" value="1"/>
</dbReference>
<keyword evidence="12" id="KW-0560">Oxidoreductase</keyword>
<feature type="transmembrane region" description="Helical" evidence="9">
    <location>
        <begin position="77"/>
        <end position="103"/>
    </location>
</feature>
<evidence type="ECO:0000313" key="13">
    <source>
        <dbReference type="Proteomes" id="UP000057213"/>
    </source>
</evidence>
<keyword evidence="12" id="KW-0830">Ubiquinone</keyword>
<feature type="transmembrane region" description="Helical" evidence="9">
    <location>
        <begin position="334"/>
        <end position="352"/>
    </location>
</feature>
<evidence type="ECO:0000256" key="2">
    <source>
        <dbReference type="ARBA" id="ARBA00009025"/>
    </source>
</evidence>
<dbReference type="Pfam" id="PF01059">
    <property type="entry name" value="Oxidored_q5_N"/>
    <property type="match status" value="1"/>
</dbReference>
<keyword evidence="13" id="KW-1185">Reference proteome</keyword>
<feature type="transmembrane region" description="Helical" evidence="9">
    <location>
        <begin position="137"/>
        <end position="157"/>
    </location>
</feature>
<evidence type="ECO:0000256" key="8">
    <source>
        <dbReference type="RuleBase" id="RU000320"/>
    </source>
</evidence>
<dbReference type="GO" id="GO:0015990">
    <property type="term" value="P:electron transport coupled proton transport"/>
    <property type="evidence" value="ECO:0007669"/>
    <property type="project" value="TreeGrafter"/>
</dbReference>
<dbReference type="NCBIfam" id="NF004499">
    <property type="entry name" value="PRK05846.1-3"/>
    <property type="match status" value="1"/>
</dbReference>
<evidence type="ECO:0000259" key="10">
    <source>
        <dbReference type="Pfam" id="PF00361"/>
    </source>
</evidence>
<feature type="transmembrane region" description="Helical" evidence="9">
    <location>
        <begin position="6"/>
        <end position="26"/>
    </location>
</feature>
<dbReference type="PRINTS" id="PR01437">
    <property type="entry name" value="NUOXDRDTASE4"/>
</dbReference>
<feature type="transmembrane region" description="Helical" evidence="9">
    <location>
        <begin position="169"/>
        <end position="191"/>
    </location>
</feature>
<evidence type="ECO:0000256" key="4">
    <source>
        <dbReference type="ARBA" id="ARBA00022967"/>
    </source>
</evidence>
<evidence type="ECO:0000256" key="9">
    <source>
        <dbReference type="SAM" id="Phobius"/>
    </source>
</evidence>
<dbReference type="PANTHER" id="PTHR43507:SF1">
    <property type="entry name" value="NADH-UBIQUINONE OXIDOREDUCTASE CHAIN 4"/>
    <property type="match status" value="1"/>
</dbReference>
<feature type="transmembrane region" description="Helical" evidence="9">
    <location>
        <begin position="245"/>
        <end position="263"/>
    </location>
</feature>
<dbReference type="PATRIC" id="fig|1318743.3.peg.1009"/>
<reference evidence="12 13" key="1">
    <citation type="journal article" date="2015" name="Genome Announc.">
        <title>Complete Genome Sequence of Bartonella ancashensis Strain 20.00, Isolated from the Blood of a Patient with Verruga Peruana.</title>
        <authorList>
            <person name="Hang J."/>
            <person name="Mullins K.E."/>
            <person name="Clifford R.J."/>
            <person name="Onmus-Leone F."/>
            <person name="Yang Y."/>
            <person name="Jiang J."/>
            <person name="Leguia M."/>
            <person name="Kasper M.R."/>
            <person name="Maguina C."/>
            <person name="Lesho E.P."/>
            <person name="Jarman R.G."/>
            <person name="Richards A.L."/>
            <person name="Blazes D."/>
        </authorList>
    </citation>
    <scope>NUCLEOTIDE SEQUENCE [LARGE SCALE GENOMIC DNA]</scope>
    <source>
        <strain evidence="12 13">20.00</strain>
    </source>
</reference>
<dbReference type="RefSeq" id="WP_053944302.1">
    <property type="nucleotide sequence ID" value="NZ_CP010401.1"/>
</dbReference>
<keyword evidence="7 9" id="KW-0472">Membrane</keyword>
<comment type="similarity">
    <text evidence="2">Belongs to the complex I subunit 4 family.</text>
</comment>
<dbReference type="STRING" id="1318743.PU02_0995"/>
<dbReference type="GO" id="GO:0048039">
    <property type="term" value="F:ubiquinone binding"/>
    <property type="evidence" value="ECO:0007669"/>
    <property type="project" value="TreeGrafter"/>
</dbReference>
<dbReference type="InterPro" id="IPR000260">
    <property type="entry name" value="NADH4_N"/>
</dbReference>
<evidence type="ECO:0000259" key="11">
    <source>
        <dbReference type="Pfam" id="PF01059"/>
    </source>
</evidence>
<dbReference type="GO" id="GO:0012505">
    <property type="term" value="C:endomembrane system"/>
    <property type="evidence" value="ECO:0007669"/>
    <property type="project" value="UniProtKB-SubCell"/>
</dbReference>
<sequence>MTDWPILSTVTFLPLVGVFLIALIKGNSELEKRNIRNVAFFTTVFVFVISLVIWASFDSENPNFQMVEKFDWLDIGISYHMGVDGISVLFVVLSAFLLPFCILASWEIIKDRLKAYMIAFLLLEVAIIGVFCSLDAMLFYIFFEGSLIPMFIIIGVWGGGRRVYASMKFFLYTLLGSVLMLLAIMGIYWEAGTLNIAVLLNYQFPSYMQTWLWLAFFASFAVKMPMWPVHTWLPDAHVEAPTAGSVILAGVLLKLGGYGFLRFSLPMFPIASANFAPFVFSLSLIAIIYASLVALVQTDMKKLIAYSSVAHMGYVTMGIFAANEQGIQGAIYQMLSHGIVSAALFLCVGVIYDRLHTREISAFGGLVNNMPKYAVVFLIFTMANIGIPGSSGFLGEFLTLVGVFQVSKLVAIFSTMGVILSAAYALYLYRRVVFGPLDKESLKVLSDLSSREKFVLYPMAILTIFFGIYPAPILKTSAFAVESLINKLH</sequence>
<dbReference type="KEGG" id="banc:PU02_0995"/>
<dbReference type="PANTHER" id="PTHR43507">
    <property type="entry name" value="NADH-UBIQUINONE OXIDOREDUCTASE CHAIN 4"/>
    <property type="match status" value="1"/>
</dbReference>
<feature type="transmembrane region" description="Helical" evidence="9">
    <location>
        <begin position="406"/>
        <end position="429"/>
    </location>
</feature>
<gene>
    <name evidence="12" type="ORF">PU02_0995</name>
</gene>
<dbReference type="EMBL" id="CP010401">
    <property type="protein sequence ID" value="ALE03809.1"/>
    <property type="molecule type" value="Genomic_DNA"/>
</dbReference>
<dbReference type="EC" id="1.6.5.3" evidence="12"/>
<dbReference type="GO" id="GO:0008137">
    <property type="term" value="F:NADH dehydrogenase (ubiquinone) activity"/>
    <property type="evidence" value="ECO:0007669"/>
    <property type="project" value="InterPro"/>
</dbReference>
<dbReference type="Proteomes" id="UP000057213">
    <property type="component" value="Chromosome"/>
</dbReference>
<dbReference type="NCBIfam" id="TIGR01972">
    <property type="entry name" value="NDH_I_M"/>
    <property type="match status" value="1"/>
</dbReference>
<keyword evidence="4" id="KW-1278">Translocase</keyword>
<dbReference type="GO" id="GO:0042773">
    <property type="term" value="P:ATP synthesis coupled electron transport"/>
    <property type="evidence" value="ECO:0007669"/>
    <property type="project" value="InterPro"/>
</dbReference>
<feature type="transmembrane region" description="Helical" evidence="9">
    <location>
        <begin position="373"/>
        <end position="394"/>
    </location>
</feature>
<evidence type="ECO:0000256" key="7">
    <source>
        <dbReference type="ARBA" id="ARBA00023136"/>
    </source>
</evidence>
<dbReference type="InterPro" id="IPR001750">
    <property type="entry name" value="ND/Mrp_TM"/>
</dbReference>
<dbReference type="InterPro" id="IPR003918">
    <property type="entry name" value="NADH_UbQ_OxRdtase"/>
</dbReference>
<dbReference type="OrthoDB" id="9768329at2"/>
<evidence type="ECO:0000256" key="1">
    <source>
        <dbReference type="ARBA" id="ARBA00004127"/>
    </source>
</evidence>
<name>A0A0M4LTA9_9HYPH</name>
<proteinExistence type="inferred from homology"/>
<keyword evidence="5 9" id="KW-1133">Transmembrane helix</keyword>
<feature type="domain" description="NADH:quinone oxidoreductase/Mrp antiporter transmembrane" evidence="10">
    <location>
        <begin position="134"/>
        <end position="418"/>
    </location>
</feature>